<dbReference type="InterPro" id="IPR041698">
    <property type="entry name" value="Methyltransf_25"/>
</dbReference>
<dbReference type="OrthoDB" id="9777638at2"/>
<dbReference type="EMBL" id="BBWU01000038">
    <property type="protein sequence ID" value="GAO39709.1"/>
    <property type="molecule type" value="Genomic_DNA"/>
</dbReference>
<keyword evidence="2" id="KW-0489">Methyltransferase</keyword>
<gene>
    <name evidence="2" type="ORF">SCH01S_38_00490</name>
</gene>
<dbReference type="InterPro" id="IPR029063">
    <property type="entry name" value="SAM-dependent_MTases_sf"/>
</dbReference>
<dbReference type="STRING" id="1219043.SCH01S_38_00490"/>
<dbReference type="Pfam" id="PF13649">
    <property type="entry name" value="Methyltransf_25"/>
    <property type="match status" value="1"/>
</dbReference>
<evidence type="ECO:0000259" key="1">
    <source>
        <dbReference type="Pfam" id="PF13649"/>
    </source>
</evidence>
<dbReference type="SUPFAM" id="SSF53335">
    <property type="entry name" value="S-adenosyl-L-methionine-dependent methyltransferases"/>
    <property type="match status" value="1"/>
</dbReference>
<reference evidence="2 3" key="1">
    <citation type="submission" date="2015-04" db="EMBL/GenBank/DDBJ databases">
        <title>Whole genome shotgun sequence of Sphingomonas changbaiensis NBRC 104936.</title>
        <authorList>
            <person name="Katano-Makiyama Y."/>
            <person name="Hosoyama A."/>
            <person name="Hashimoto M."/>
            <person name="Noguchi M."/>
            <person name="Tsuchikane K."/>
            <person name="Ohji S."/>
            <person name="Yamazoe A."/>
            <person name="Ichikawa N."/>
            <person name="Kimura A."/>
            <person name="Fujita N."/>
        </authorList>
    </citation>
    <scope>NUCLEOTIDE SEQUENCE [LARGE SCALE GENOMIC DNA]</scope>
    <source>
        <strain evidence="2 3">NBRC 104936</strain>
    </source>
</reference>
<name>A0A0E9MQ82_9SPHN</name>
<comment type="caution">
    <text evidence="2">The sequence shown here is derived from an EMBL/GenBank/DDBJ whole genome shotgun (WGS) entry which is preliminary data.</text>
</comment>
<dbReference type="CDD" id="cd02440">
    <property type="entry name" value="AdoMet_MTases"/>
    <property type="match status" value="1"/>
</dbReference>
<sequence length="280" mass="30028">MTAIRDAANEQGINWNGQAGYAWVEAQDLLDRLFTPIEGLLANAAEAASARRVLDVGCGTGSTTRAIARLPGVRCVGIDISEPMLALARRQAEANDLAARFLCGDAQSYGFEAGSFDMIVSRFGVMFFDDPVKAFANLRRAARPGASLRIVAWRSADENPFMTVAERAAAPFLPNLPARTADGPGQFAFADPDRVHRILEESGWKGIDIQPLDVPCTMPEGDLVRYFTLLGPLGRVLGEVDGGTRARIVDAVRAAFDPFVQGADVRFTAACWTIGAKAPA</sequence>
<organism evidence="2 3">
    <name type="scientific">Sphingomonas changbaiensis NBRC 104936</name>
    <dbReference type="NCBI Taxonomy" id="1219043"/>
    <lineage>
        <taxon>Bacteria</taxon>
        <taxon>Pseudomonadati</taxon>
        <taxon>Pseudomonadota</taxon>
        <taxon>Alphaproteobacteria</taxon>
        <taxon>Sphingomonadales</taxon>
        <taxon>Sphingomonadaceae</taxon>
        <taxon>Sphingomonas</taxon>
    </lineage>
</organism>
<dbReference type="PANTHER" id="PTHR43591:SF24">
    <property type="entry name" value="2-METHOXY-6-POLYPRENYL-1,4-BENZOQUINOL METHYLASE, MITOCHONDRIAL"/>
    <property type="match status" value="1"/>
</dbReference>
<feature type="domain" description="Methyltransferase" evidence="1">
    <location>
        <begin position="53"/>
        <end position="145"/>
    </location>
</feature>
<evidence type="ECO:0000313" key="3">
    <source>
        <dbReference type="Proteomes" id="UP000033202"/>
    </source>
</evidence>
<dbReference type="GO" id="GO:0032259">
    <property type="term" value="P:methylation"/>
    <property type="evidence" value="ECO:0007669"/>
    <property type="project" value="UniProtKB-KW"/>
</dbReference>
<proteinExistence type="predicted"/>
<dbReference type="Gene3D" id="3.40.50.150">
    <property type="entry name" value="Vaccinia Virus protein VP39"/>
    <property type="match status" value="1"/>
</dbReference>
<dbReference type="GO" id="GO:0008168">
    <property type="term" value="F:methyltransferase activity"/>
    <property type="evidence" value="ECO:0007669"/>
    <property type="project" value="UniProtKB-KW"/>
</dbReference>
<dbReference type="RefSeq" id="WP_046348522.1">
    <property type="nucleotide sequence ID" value="NZ_BBWU01000038.1"/>
</dbReference>
<evidence type="ECO:0000313" key="2">
    <source>
        <dbReference type="EMBL" id="GAO39709.1"/>
    </source>
</evidence>
<dbReference type="Proteomes" id="UP000033202">
    <property type="component" value="Unassembled WGS sequence"/>
</dbReference>
<dbReference type="AlphaFoldDB" id="A0A0E9MQ82"/>
<dbReference type="PANTHER" id="PTHR43591">
    <property type="entry name" value="METHYLTRANSFERASE"/>
    <property type="match status" value="1"/>
</dbReference>
<accession>A0A0E9MQ82</accession>
<keyword evidence="2" id="KW-0808">Transferase</keyword>
<keyword evidence="3" id="KW-1185">Reference proteome</keyword>
<protein>
    <submittedName>
        <fullName evidence="2">Putative methyltransferase</fullName>
    </submittedName>
</protein>